<dbReference type="Gene3D" id="3.40.50.1000">
    <property type="entry name" value="HAD superfamily/HAD-like"/>
    <property type="match status" value="1"/>
</dbReference>
<organism evidence="1 2">
    <name type="scientific">Absicoccus porci</name>
    <dbReference type="NCBI Taxonomy" id="2486576"/>
    <lineage>
        <taxon>Bacteria</taxon>
        <taxon>Bacillati</taxon>
        <taxon>Bacillota</taxon>
        <taxon>Erysipelotrichia</taxon>
        <taxon>Erysipelotrichales</taxon>
        <taxon>Erysipelotrichaceae</taxon>
        <taxon>Absicoccus</taxon>
    </lineage>
</organism>
<dbReference type="OrthoDB" id="9797743at2"/>
<dbReference type="EMBL" id="RJQC01000005">
    <property type="protein sequence ID" value="RNM29134.1"/>
    <property type="molecule type" value="Genomic_DNA"/>
</dbReference>
<dbReference type="SFLD" id="SFLDG01129">
    <property type="entry name" value="C1.5:_HAD__Beta-PGM__Phosphata"/>
    <property type="match status" value="1"/>
</dbReference>
<dbReference type="InterPro" id="IPR023198">
    <property type="entry name" value="PGP-like_dom2"/>
</dbReference>
<dbReference type="PANTHER" id="PTHR18901:SF38">
    <property type="entry name" value="PSEUDOURIDINE-5'-PHOSPHATASE"/>
    <property type="match status" value="1"/>
</dbReference>
<dbReference type="RefSeq" id="WP_128521181.1">
    <property type="nucleotide sequence ID" value="NZ_RJQC01000005.1"/>
</dbReference>
<dbReference type="SFLD" id="SFLDS00003">
    <property type="entry name" value="Haloacid_Dehalogenase"/>
    <property type="match status" value="1"/>
</dbReference>
<evidence type="ECO:0000313" key="2">
    <source>
        <dbReference type="Proteomes" id="UP000276568"/>
    </source>
</evidence>
<proteinExistence type="predicted"/>
<dbReference type="Proteomes" id="UP000276568">
    <property type="component" value="Unassembled WGS sequence"/>
</dbReference>
<dbReference type="SUPFAM" id="SSF56784">
    <property type="entry name" value="HAD-like"/>
    <property type="match status" value="1"/>
</dbReference>
<dbReference type="PANTHER" id="PTHR18901">
    <property type="entry name" value="2-DEOXYGLUCOSE-6-PHOSPHATE PHOSPHATASE 2"/>
    <property type="match status" value="1"/>
</dbReference>
<name>A0A3N0HWS0_9FIRM</name>
<dbReference type="NCBIfam" id="TIGR01509">
    <property type="entry name" value="HAD-SF-IA-v3"/>
    <property type="match status" value="1"/>
</dbReference>
<accession>A0A3N0HWS0</accession>
<dbReference type="SFLD" id="SFLDG01135">
    <property type="entry name" value="C1.5.6:_HAD__Beta-PGM__Phospha"/>
    <property type="match status" value="1"/>
</dbReference>
<gene>
    <name evidence="1" type="ORF">EDX97_10915</name>
</gene>
<dbReference type="Gene3D" id="1.10.150.240">
    <property type="entry name" value="Putative phosphatase, domain 2"/>
    <property type="match status" value="1"/>
</dbReference>
<dbReference type="InterPro" id="IPR036412">
    <property type="entry name" value="HAD-like_sf"/>
</dbReference>
<protein>
    <submittedName>
        <fullName evidence="1">HAD family phosphatase</fullName>
    </submittedName>
</protein>
<reference evidence="1 2" key="1">
    <citation type="submission" date="2018-11" db="EMBL/GenBank/DDBJ databases">
        <title>Clostridium sp. nov., a member of the family Erysipelotrichaceae isolated from pig faeces.</title>
        <authorList>
            <person name="Chang Y.-H."/>
        </authorList>
    </citation>
    <scope>NUCLEOTIDE SEQUENCE [LARGE SCALE GENOMIC DNA]</scope>
    <source>
        <strain evidence="1 2">YH-panp20</strain>
    </source>
</reference>
<evidence type="ECO:0000313" key="1">
    <source>
        <dbReference type="EMBL" id="RNM29134.1"/>
    </source>
</evidence>
<sequence>MGHFQAVIFDKDGTLLDTEKYYQEGWEVAAKHLGVPLTETMKRAIYGRSGHDQVESLHKVCPQIDAQLFVDIFMNYAEKQMESTIDLKPGVHSLLEKLHAQGIPCACASGGPLALIKKNLKEVGLYPYFSVFVSGMEVPRSKPYPDVFEEAARQLNVAPDHCIVVEDSPNGVFAAKAAGCFTIMVPEMTFSKEMAKEKYDVCLRNMYAVQKYIQEVWK</sequence>
<dbReference type="PRINTS" id="PR00413">
    <property type="entry name" value="HADHALOGNASE"/>
</dbReference>
<dbReference type="Pfam" id="PF00702">
    <property type="entry name" value="Hydrolase"/>
    <property type="match status" value="1"/>
</dbReference>
<comment type="caution">
    <text evidence="1">The sequence shown here is derived from an EMBL/GenBank/DDBJ whole genome shotgun (WGS) entry which is preliminary data.</text>
</comment>
<dbReference type="InterPro" id="IPR023214">
    <property type="entry name" value="HAD_sf"/>
</dbReference>
<dbReference type="NCBIfam" id="TIGR01549">
    <property type="entry name" value="HAD-SF-IA-v1"/>
    <property type="match status" value="1"/>
</dbReference>
<dbReference type="AlphaFoldDB" id="A0A3N0HWS0"/>
<dbReference type="CDD" id="cd07505">
    <property type="entry name" value="HAD_BPGM-like"/>
    <property type="match status" value="1"/>
</dbReference>
<keyword evidence="2" id="KW-1185">Reference proteome</keyword>
<dbReference type="InterPro" id="IPR006439">
    <property type="entry name" value="HAD-SF_hydro_IA"/>
</dbReference>